<dbReference type="InterPro" id="IPR020189">
    <property type="entry name" value="IF5A_C"/>
</dbReference>
<dbReference type="SMART" id="SM01376">
    <property type="entry name" value="eIF-5a"/>
    <property type="match status" value="1"/>
</dbReference>
<keyword evidence="2" id="KW-0648">Protein biosynthesis</keyword>
<evidence type="ECO:0000259" key="4">
    <source>
        <dbReference type="SMART" id="SM01376"/>
    </source>
</evidence>
<dbReference type="PANTHER" id="PTHR11673">
    <property type="entry name" value="TRANSLATION INITIATION FACTOR 5A FAMILY MEMBER"/>
    <property type="match status" value="1"/>
</dbReference>
<name>A0A9P0LP90_ACAOB</name>
<dbReference type="CDD" id="cd04468">
    <property type="entry name" value="S1_eIF5A"/>
    <property type="match status" value="1"/>
</dbReference>
<dbReference type="Pfam" id="PF01287">
    <property type="entry name" value="eIF-5a"/>
    <property type="match status" value="1"/>
</dbReference>
<dbReference type="EMBL" id="CAKOFQ010007258">
    <property type="protein sequence ID" value="CAH1996348.1"/>
    <property type="molecule type" value="Genomic_DNA"/>
</dbReference>
<reference evidence="5" key="1">
    <citation type="submission" date="2022-03" db="EMBL/GenBank/DDBJ databases">
        <authorList>
            <person name="Sayadi A."/>
        </authorList>
    </citation>
    <scope>NUCLEOTIDE SEQUENCE</scope>
</reference>
<evidence type="ECO:0000256" key="1">
    <source>
        <dbReference type="ARBA" id="ARBA00006016"/>
    </source>
</evidence>
<dbReference type="InterPro" id="IPR012340">
    <property type="entry name" value="NA-bd_OB-fold"/>
</dbReference>
<gene>
    <name evidence="5" type="ORF">ACAOBT_LOCUS23163</name>
</gene>
<accession>A0A9P0LP90</accession>
<dbReference type="FunFam" id="2.40.50.140:FF:000034">
    <property type="entry name" value="Eukaryotic translation initiation factor 5A"/>
    <property type="match status" value="1"/>
</dbReference>
<dbReference type="GO" id="GO:0045905">
    <property type="term" value="P:positive regulation of translational termination"/>
    <property type="evidence" value="ECO:0007669"/>
    <property type="project" value="InterPro"/>
</dbReference>
<dbReference type="AlphaFoldDB" id="A0A9P0LP90"/>
<dbReference type="GO" id="GO:0043022">
    <property type="term" value="F:ribosome binding"/>
    <property type="evidence" value="ECO:0007669"/>
    <property type="project" value="InterPro"/>
</dbReference>
<evidence type="ECO:0000256" key="2">
    <source>
        <dbReference type="ARBA" id="ARBA00022917"/>
    </source>
</evidence>
<dbReference type="OrthoDB" id="9975114at2759"/>
<comment type="caution">
    <text evidence="5">The sequence shown here is derived from an EMBL/GenBank/DDBJ whole genome shotgun (WGS) entry which is preliminary data.</text>
</comment>
<dbReference type="GO" id="GO:0045901">
    <property type="term" value="P:positive regulation of translational elongation"/>
    <property type="evidence" value="ECO:0007669"/>
    <property type="project" value="InterPro"/>
</dbReference>
<evidence type="ECO:0000256" key="3">
    <source>
        <dbReference type="ARBA" id="ARBA00023071"/>
    </source>
</evidence>
<comment type="similarity">
    <text evidence="1">Belongs to the eIF-5A family.</text>
</comment>
<evidence type="ECO:0000313" key="6">
    <source>
        <dbReference type="Proteomes" id="UP001152888"/>
    </source>
</evidence>
<evidence type="ECO:0000313" key="5">
    <source>
        <dbReference type="EMBL" id="CAH1996348.1"/>
    </source>
</evidence>
<dbReference type="Gene3D" id="2.40.50.140">
    <property type="entry name" value="Nucleic acid-binding proteins"/>
    <property type="match status" value="1"/>
</dbReference>
<organism evidence="5 6">
    <name type="scientific">Acanthoscelides obtectus</name>
    <name type="common">Bean weevil</name>
    <name type="synonym">Bruchus obtectus</name>
    <dbReference type="NCBI Taxonomy" id="200917"/>
    <lineage>
        <taxon>Eukaryota</taxon>
        <taxon>Metazoa</taxon>
        <taxon>Ecdysozoa</taxon>
        <taxon>Arthropoda</taxon>
        <taxon>Hexapoda</taxon>
        <taxon>Insecta</taxon>
        <taxon>Pterygota</taxon>
        <taxon>Neoptera</taxon>
        <taxon>Endopterygota</taxon>
        <taxon>Coleoptera</taxon>
        <taxon>Polyphaga</taxon>
        <taxon>Cucujiformia</taxon>
        <taxon>Chrysomeloidea</taxon>
        <taxon>Chrysomelidae</taxon>
        <taxon>Bruchinae</taxon>
        <taxon>Bruchini</taxon>
        <taxon>Acanthoscelides</taxon>
    </lineage>
</organism>
<dbReference type="GO" id="GO:0003746">
    <property type="term" value="F:translation elongation factor activity"/>
    <property type="evidence" value="ECO:0007669"/>
    <property type="project" value="InterPro"/>
</dbReference>
<dbReference type="GO" id="GO:0003723">
    <property type="term" value="F:RNA binding"/>
    <property type="evidence" value="ECO:0007669"/>
    <property type="project" value="InterPro"/>
</dbReference>
<dbReference type="Proteomes" id="UP001152888">
    <property type="component" value="Unassembled WGS sequence"/>
</dbReference>
<sequence length="110" mass="12568">MSLTLSQITFNDWRVFIFIMSDFKCKKYEDICPSTHNMDVPHVKREDYQLTDISDDGYLSLMSDNGDLREDLKVPEGELGTQLRADYDAGKDILCTVLKSCGEEPCLSFT</sequence>
<keyword evidence="3" id="KW-0385">Hypusine</keyword>
<dbReference type="InterPro" id="IPR001884">
    <property type="entry name" value="IF5A-like"/>
</dbReference>
<keyword evidence="6" id="KW-1185">Reference proteome</keyword>
<proteinExistence type="inferred from homology"/>
<dbReference type="SUPFAM" id="SSF50249">
    <property type="entry name" value="Nucleic acid-binding proteins"/>
    <property type="match status" value="1"/>
</dbReference>
<protein>
    <recommendedName>
        <fullName evidence="4">Translation initiation factor 5A C-terminal domain-containing protein</fullName>
    </recommendedName>
</protein>
<feature type="domain" description="Translation initiation factor 5A C-terminal" evidence="4">
    <location>
        <begin position="42"/>
        <end position="110"/>
    </location>
</feature>